<dbReference type="STRING" id="1125847.NT26_0982"/>
<dbReference type="Proteomes" id="UP000010792">
    <property type="component" value="Chromosome"/>
</dbReference>
<name>L0ND33_9HYPH</name>
<keyword evidence="2" id="KW-1185">Reference proteome</keyword>
<sequence length="80" mass="8832">MNNACRAFLLQRRDSKRKRARSLFQIILALFASRSNSIAVAITNADAVLTRFVTTISVGCEGAGVLFSTLHTDVRDRDGF</sequence>
<gene>
    <name evidence="1" type="ORF">NT26_0982</name>
</gene>
<protein>
    <submittedName>
        <fullName evidence="1">Uncharacterized protein</fullName>
    </submittedName>
</protein>
<organism evidence="1 2">
    <name type="scientific">Pseudorhizobium banfieldiae</name>
    <dbReference type="NCBI Taxonomy" id="1125847"/>
    <lineage>
        <taxon>Bacteria</taxon>
        <taxon>Pseudomonadati</taxon>
        <taxon>Pseudomonadota</taxon>
        <taxon>Alphaproteobacteria</taxon>
        <taxon>Hyphomicrobiales</taxon>
        <taxon>Rhizobiaceae</taxon>
        <taxon>Rhizobium/Agrobacterium group</taxon>
        <taxon>Pseudorhizobium</taxon>
    </lineage>
</organism>
<evidence type="ECO:0000313" key="2">
    <source>
        <dbReference type="Proteomes" id="UP000010792"/>
    </source>
</evidence>
<reference evidence="1 2" key="1">
    <citation type="journal article" date="2013" name="Genome Biol. Evol.">
        <title>Life in an arsenic-containing gold mine: genome and physiology of the autotrophic arsenite-oxidizing bacterium rhizobium sp. NT-26.</title>
        <authorList>
            <person name="Andres J."/>
            <person name="Arsene-Ploetze F."/>
            <person name="Barbe V."/>
            <person name="Brochier-Armanet C."/>
            <person name="Cleiss-Arnold J."/>
            <person name="Coppee J.Y."/>
            <person name="Dillies M.A."/>
            <person name="Geist"/>
            <person name="L"/>
            <person name="Joublin A."/>
            <person name="Koechler S."/>
            <person name="Lassalle F."/>
            <person name="Marchal M."/>
            <person name="Medigue C."/>
            <person name="Muller D."/>
            <person name="Nesme X."/>
            <person name="Plewniak F."/>
            <person name="Proux C."/>
            <person name="Ramirez-Bahena M.H."/>
            <person name="Schenowitz C."/>
            <person name="Sismeiro O."/>
            <person name="Vallenet D."/>
            <person name="Santini J.M."/>
            <person name="Bertin P.N."/>
        </authorList>
    </citation>
    <scope>NUCLEOTIDE SEQUENCE [LARGE SCALE GENOMIC DNA]</scope>
    <source>
        <strain evidence="1 2">NT-26</strain>
    </source>
</reference>
<dbReference type="AlphaFoldDB" id="L0ND33"/>
<dbReference type="KEGG" id="rht:NT26_0982"/>
<accession>L0ND33</accession>
<proteinExistence type="predicted"/>
<evidence type="ECO:0000313" key="1">
    <source>
        <dbReference type="EMBL" id="CCF18706.1"/>
    </source>
</evidence>
<dbReference type="EMBL" id="FO082820">
    <property type="protein sequence ID" value="CCF18706.1"/>
    <property type="molecule type" value="Genomic_DNA"/>
</dbReference>